<evidence type="ECO:0000313" key="1">
    <source>
        <dbReference type="EMBL" id="SFG77882.1"/>
    </source>
</evidence>
<dbReference type="STRING" id="185761.SAMN05660282_01931"/>
<evidence type="ECO:0000313" key="2">
    <source>
        <dbReference type="Proteomes" id="UP000199065"/>
    </source>
</evidence>
<reference evidence="1 2" key="1">
    <citation type="submission" date="2016-10" db="EMBL/GenBank/DDBJ databases">
        <authorList>
            <person name="de Groot N.N."/>
        </authorList>
    </citation>
    <scope>NUCLEOTIDE SEQUENCE [LARGE SCALE GENOMIC DNA]</scope>
    <source>
        <strain>J11</strain>
        <strain evidence="2">PG 39</strain>
    </source>
</reference>
<proteinExistence type="predicted"/>
<protein>
    <submittedName>
        <fullName evidence="1">Uncharacterized protein</fullName>
    </submittedName>
</protein>
<accession>A0A1I2UL33</accession>
<keyword evidence="2" id="KW-1185">Reference proteome</keyword>
<gene>
    <name evidence="1" type="ORF">SAMN05660282_01931</name>
</gene>
<name>A0A1I2UL33_9CORY</name>
<sequence length="60" mass="7081">MLRFWALFESRLPQLSAASRTPGEKLCHTNSHINGHSQTYSRYLVPYLRNIHMAYFRDPT</sequence>
<dbReference type="AlphaFoldDB" id="A0A1I2UL33"/>
<dbReference type="EMBL" id="FOPJ01000014">
    <property type="protein sequence ID" value="SFG77882.1"/>
    <property type="molecule type" value="Genomic_DNA"/>
</dbReference>
<organism evidence="1 2">
    <name type="scientific">Corynebacterium spheniscorum</name>
    <dbReference type="NCBI Taxonomy" id="185761"/>
    <lineage>
        <taxon>Bacteria</taxon>
        <taxon>Bacillati</taxon>
        <taxon>Actinomycetota</taxon>
        <taxon>Actinomycetes</taxon>
        <taxon>Mycobacteriales</taxon>
        <taxon>Corynebacteriaceae</taxon>
        <taxon>Corynebacterium</taxon>
    </lineage>
</organism>
<dbReference type="Proteomes" id="UP000199065">
    <property type="component" value="Unassembled WGS sequence"/>
</dbReference>